<evidence type="ECO:0000256" key="2">
    <source>
        <dbReference type="SAM" id="SignalP"/>
    </source>
</evidence>
<sequence length="237" mass="25802">MVFRLPPVGTGGGNGFKQVLFVSIFVCLLSGCLSSSSGTAQSGVSEVLSASEAILSAAALTESAPTLPPPVEAKEKNPTQSNIVGPQADVTDYKYEECRKQCDQLGSGDAYKHLKCLERCRWQQKPPSMRAAPVNSTAPEMPVTPEPHKEHAPYIPYSWKEKDEYCATHKEPSSWIYCNTELFWSLVAYALVFTGALVWCLICKSLPADEKDGDPRQSGYTPAVGSRPDEPEIGPME</sequence>
<protein>
    <submittedName>
        <fullName evidence="3">Uncharacterized protein</fullName>
    </submittedName>
</protein>
<feature type="region of interest" description="Disordered" evidence="1">
    <location>
        <begin position="209"/>
        <end position="237"/>
    </location>
</feature>
<feature type="chain" id="PRO_5005191453" evidence="2">
    <location>
        <begin position="35"/>
        <end position="237"/>
    </location>
</feature>
<gene>
    <name evidence="3" type="ORF">Cvel_5538</name>
</gene>
<accession>A0A0G4H1C4</accession>
<dbReference type="EMBL" id="CDMZ01001765">
    <property type="protein sequence ID" value="CEM37251.1"/>
    <property type="molecule type" value="Genomic_DNA"/>
</dbReference>
<feature type="region of interest" description="Disordered" evidence="1">
    <location>
        <begin position="65"/>
        <end position="86"/>
    </location>
</feature>
<evidence type="ECO:0000313" key="3">
    <source>
        <dbReference type="EMBL" id="CEM37251.1"/>
    </source>
</evidence>
<feature type="region of interest" description="Disordered" evidence="1">
    <location>
        <begin position="128"/>
        <end position="149"/>
    </location>
</feature>
<proteinExistence type="predicted"/>
<dbReference type="VEuPathDB" id="CryptoDB:Cvel_5538"/>
<name>A0A0G4H1C4_9ALVE</name>
<evidence type="ECO:0000256" key="1">
    <source>
        <dbReference type="SAM" id="MobiDB-lite"/>
    </source>
</evidence>
<dbReference type="PROSITE" id="PS51257">
    <property type="entry name" value="PROKAR_LIPOPROTEIN"/>
    <property type="match status" value="1"/>
</dbReference>
<reference evidence="3" key="1">
    <citation type="submission" date="2014-11" db="EMBL/GenBank/DDBJ databases">
        <authorList>
            <person name="Otto D Thomas"/>
            <person name="Naeem Raeece"/>
        </authorList>
    </citation>
    <scope>NUCLEOTIDE SEQUENCE</scope>
</reference>
<dbReference type="AlphaFoldDB" id="A0A0G4H1C4"/>
<keyword evidence="2" id="KW-0732">Signal</keyword>
<feature type="signal peptide" evidence="2">
    <location>
        <begin position="1"/>
        <end position="34"/>
    </location>
</feature>
<organism evidence="3">
    <name type="scientific">Chromera velia CCMP2878</name>
    <dbReference type="NCBI Taxonomy" id="1169474"/>
    <lineage>
        <taxon>Eukaryota</taxon>
        <taxon>Sar</taxon>
        <taxon>Alveolata</taxon>
        <taxon>Colpodellida</taxon>
        <taxon>Chromeraceae</taxon>
        <taxon>Chromera</taxon>
    </lineage>
</organism>